<dbReference type="OrthoDB" id="308332at2"/>
<dbReference type="Gene3D" id="1.25.40.10">
    <property type="entry name" value="Tetratricopeptide repeat domain"/>
    <property type="match status" value="1"/>
</dbReference>
<feature type="transmembrane region" description="Helical" evidence="2">
    <location>
        <begin position="112"/>
        <end position="133"/>
    </location>
</feature>
<keyword evidence="1" id="KW-0175">Coiled coil</keyword>
<gene>
    <name evidence="3" type="ordered locus">Bint_2727</name>
</gene>
<accession>G0EQ63</accession>
<organism evidence="3 4">
    <name type="scientific">Brachyspira intermedia (strain ATCC 51140 / PWS/A)</name>
    <name type="common">Serpulina intermedia</name>
    <dbReference type="NCBI Taxonomy" id="1045858"/>
    <lineage>
        <taxon>Bacteria</taxon>
        <taxon>Pseudomonadati</taxon>
        <taxon>Spirochaetota</taxon>
        <taxon>Spirochaetia</taxon>
        <taxon>Brachyspirales</taxon>
        <taxon>Brachyspiraceae</taxon>
        <taxon>Brachyspira</taxon>
    </lineage>
</organism>
<sequence>MSDNTNNLNNRNNTTFILYIVVCSIFLIALIIIYLLFSSSIKKSMDYSIGKFETNSQIQLSNYYEFLKEMVTNESFENKEFIKNTLEEAFKPNIDLLRETLKDSKDFSINTVTFWLAFLSLIMIIFTILGIYANNKIMESNQKQSELIIKDLESKAENSFNNIGELVKENKEYIENLKSDFDNIKNSLLSEMETIKDDAIKTKDNTLNEVNSIKKEIDSNKKESEDLKSEIYEIRDESKKLLKEMREERKAQSEEGKNIIEKIKIEGNTQKEEAKDLKSEIERIKEEAEKMLKEMKEEREVQKEESEQTLEELNKKAKEIESTLKKIEKQTKQSKINADRAKVSELFNRALRENDKNNKEKAIKLYTEIINEYNSNDTDSLNNRGVLYSDKYKETKDEEYFDKALEDYNHILRIDNNDYGTYINMSFLYLNHYEINKENKESLTQAEKYLNEGLKLYTNDLELINNYGILLYFKYKEDKKTVDLNNSEMYFNKSIGNTRTKENIGETYYYLHLVYDEYAKLDENISGYSKEECEKKSKEYLQKSKDLGYKHFMDK</sequence>
<proteinExistence type="predicted"/>
<evidence type="ECO:0000313" key="3">
    <source>
        <dbReference type="EMBL" id="AEM23321.1"/>
    </source>
</evidence>
<keyword evidence="2" id="KW-1133">Transmembrane helix</keyword>
<dbReference type="KEGG" id="bip:Bint_2727"/>
<dbReference type="InterPro" id="IPR011990">
    <property type="entry name" value="TPR-like_helical_dom_sf"/>
</dbReference>
<dbReference type="Proteomes" id="UP000008522">
    <property type="component" value="Chromosome"/>
</dbReference>
<evidence type="ECO:0000256" key="2">
    <source>
        <dbReference type="SAM" id="Phobius"/>
    </source>
</evidence>
<dbReference type="EMBL" id="CP002874">
    <property type="protein sequence ID" value="AEM23321.1"/>
    <property type="molecule type" value="Genomic_DNA"/>
</dbReference>
<dbReference type="HOGENOM" id="CLU_036059_0_0_12"/>
<evidence type="ECO:0000256" key="1">
    <source>
        <dbReference type="SAM" id="Coils"/>
    </source>
</evidence>
<reference evidence="3 4" key="1">
    <citation type="journal article" date="2011" name="BMC Genomics">
        <title>Complete genome sequence of Brachyspira intermedia reveals unique genomic features in Brachyspira species and phage-mediated horizontal gene transfer.</title>
        <authorList>
            <person name="Hafstrom T."/>
            <person name="Jansson D.S."/>
            <person name="Segerman B."/>
        </authorList>
    </citation>
    <scope>NUCLEOTIDE SEQUENCE [LARGE SCALE GENOMIC DNA]</scope>
    <source>
        <strain evidence="4">ATCC 51140 / PWS/A</strain>
    </source>
</reference>
<keyword evidence="2" id="KW-0812">Transmembrane</keyword>
<dbReference type="AlphaFoldDB" id="G0EQ63"/>
<dbReference type="PATRIC" id="fig|1045858.4.peg.2726"/>
<keyword evidence="2" id="KW-0472">Membrane</keyword>
<feature type="coiled-coil region" evidence="1">
    <location>
        <begin position="196"/>
        <end position="337"/>
    </location>
</feature>
<dbReference type="RefSeq" id="WP_014489109.1">
    <property type="nucleotide sequence ID" value="NC_017243.1"/>
</dbReference>
<dbReference type="GeneID" id="44971208"/>
<protein>
    <recommendedName>
        <fullName evidence="5">TPR domain-containing protein</fullName>
    </recommendedName>
</protein>
<feature type="transmembrane region" description="Helical" evidence="2">
    <location>
        <begin position="16"/>
        <end position="37"/>
    </location>
</feature>
<dbReference type="eggNOG" id="COG3064">
    <property type="taxonomic scope" value="Bacteria"/>
</dbReference>
<dbReference type="SUPFAM" id="SSF48452">
    <property type="entry name" value="TPR-like"/>
    <property type="match status" value="1"/>
</dbReference>
<evidence type="ECO:0008006" key="5">
    <source>
        <dbReference type="Google" id="ProtNLM"/>
    </source>
</evidence>
<evidence type="ECO:0000313" key="4">
    <source>
        <dbReference type="Proteomes" id="UP000008522"/>
    </source>
</evidence>
<keyword evidence="4" id="KW-1185">Reference proteome</keyword>
<name>G0EQ63_BRAIP</name>